<dbReference type="EMBL" id="BACD03000007">
    <property type="protein sequence ID" value="GAO47153.1"/>
    <property type="molecule type" value="Genomic_DNA"/>
</dbReference>
<proteinExistence type="predicted"/>
<reference evidence="1 2" key="2">
    <citation type="journal article" date="2014" name="J. Gen. Appl. Microbiol.">
        <title>The early diverging ascomycetous budding yeast Saitoella complicata has three histone deacetylases belonging to the Clr6, Hos2, and Rpd3 lineages.</title>
        <authorList>
            <person name="Nishida H."/>
            <person name="Matsumoto T."/>
            <person name="Kondo S."/>
            <person name="Hamamoto M."/>
            <person name="Yoshikawa H."/>
        </authorList>
    </citation>
    <scope>NUCLEOTIDE SEQUENCE [LARGE SCALE GENOMIC DNA]</scope>
    <source>
        <strain evidence="1 2">NRRL Y-17804</strain>
    </source>
</reference>
<protein>
    <submittedName>
        <fullName evidence="1">Uncharacterized protein</fullName>
    </submittedName>
</protein>
<dbReference type="Proteomes" id="UP000033140">
    <property type="component" value="Unassembled WGS sequence"/>
</dbReference>
<sequence>MLSHFYSVFRYRRDPIALRCSSKEHASACSTSLFHSLFTLYPLPRRSCLSLSSSCSPITNLGRAISYP</sequence>
<accession>A0A0E9NBH1</accession>
<comment type="caution">
    <text evidence="1">The sequence shown here is derived from an EMBL/GenBank/DDBJ whole genome shotgun (WGS) entry which is preliminary data.</text>
</comment>
<evidence type="ECO:0000313" key="1">
    <source>
        <dbReference type="EMBL" id="GAO47153.1"/>
    </source>
</evidence>
<name>A0A0E9NBH1_SAICN</name>
<gene>
    <name evidence="1" type="ORF">G7K_1364-t1</name>
</gene>
<reference evidence="1 2" key="3">
    <citation type="journal article" date="2015" name="Genome Announc.">
        <title>Draft Genome Sequence of the Archiascomycetous Yeast Saitoella complicata.</title>
        <authorList>
            <person name="Yamauchi K."/>
            <person name="Kondo S."/>
            <person name="Hamamoto M."/>
            <person name="Takahashi Y."/>
            <person name="Ogura Y."/>
            <person name="Hayashi T."/>
            <person name="Nishida H."/>
        </authorList>
    </citation>
    <scope>NUCLEOTIDE SEQUENCE [LARGE SCALE GENOMIC DNA]</scope>
    <source>
        <strain evidence="1 2">NRRL Y-17804</strain>
    </source>
</reference>
<keyword evidence="2" id="KW-1185">Reference proteome</keyword>
<reference evidence="1 2" key="1">
    <citation type="journal article" date="2011" name="J. Gen. Appl. Microbiol.">
        <title>Draft genome sequencing of the enigmatic yeast Saitoella complicata.</title>
        <authorList>
            <person name="Nishida H."/>
            <person name="Hamamoto M."/>
            <person name="Sugiyama J."/>
        </authorList>
    </citation>
    <scope>NUCLEOTIDE SEQUENCE [LARGE SCALE GENOMIC DNA]</scope>
    <source>
        <strain evidence="1 2">NRRL Y-17804</strain>
    </source>
</reference>
<organism evidence="1 2">
    <name type="scientific">Saitoella complicata (strain BCRC 22490 / CBS 7301 / JCM 7358 / NBRC 10748 / NRRL Y-17804)</name>
    <dbReference type="NCBI Taxonomy" id="698492"/>
    <lineage>
        <taxon>Eukaryota</taxon>
        <taxon>Fungi</taxon>
        <taxon>Dikarya</taxon>
        <taxon>Ascomycota</taxon>
        <taxon>Taphrinomycotina</taxon>
        <taxon>Taphrinomycotina incertae sedis</taxon>
        <taxon>Saitoella</taxon>
    </lineage>
</organism>
<dbReference type="AlphaFoldDB" id="A0A0E9NBH1"/>
<evidence type="ECO:0000313" key="2">
    <source>
        <dbReference type="Proteomes" id="UP000033140"/>
    </source>
</evidence>